<dbReference type="PANTHER" id="PTHR30483">
    <property type="entry name" value="LEUCINE-SPECIFIC-BINDING PROTEIN"/>
    <property type="match status" value="1"/>
</dbReference>
<feature type="signal peptide" evidence="5">
    <location>
        <begin position="1"/>
        <end position="26"/>
    </location>
</feature>
<keyword evidence="2" id="KW-0813">Transport</keyword>
<feature type="domain" description="Leucine-binding protein" evidence="6">
    <location>
        <begin position="31"/>
        <end position="357"/>
    </location>
</feature>
<keyword evidence="3 5" id="KW-0732">Signal</keyword>
<comment type="caution">
    <text evidence="7">The sequence shown here is derived from an EMBL/GenBank/DDBJ whole genome shotgun (WGS) entry which is preliminary data.</text>
</comment>
<evidence type="ECO:0000313" key="7">
    <source>
        <dbReference type="EMBL" id="MBW8269405.1"/>
    </source>
</evidence>
<dbReference type="Gene3D" id="3.40.50.2300">
    <property type="match status" value="2"/>
</dbReference>
<gene>
    <name evidence="7" type="ORF">K1J50_07880</name>
</gene>
<dbReference type="RefSeq" id="WP_220117161.1">
    <property type="nucleotide sequence ID" value="NZ_JAHZUY010000014.1"/>
</dbReference>
<dbReference type="Pfam" id="PF13458">
    <property type="entry name" value="Peripla_BP_6"/>
    <property type="match status" value="1"/>
</dbReference>
<dbReference type="InterPro" id="IPR028081">
    <property type="entry name" value="Leu-bd"/>
</dbReference>
<dbReference type="CDD" id="cd06336">
    <property type="entry name" value="PBP1_ABC_ligand_binding-like"/>
    <property type="match status" value="1"/>
</dbReference>
<dbReference type="Proteomes" id="UP001519924">
    <property type="component" value="Unassembled WGS sequence"/>
</dbReference>
<dbReference type="EMBL" id="JAHZUY010000014">
    <property type="protein sequence ID" value="MBW8269405.1"/>
    <property type="molecule type" value="Genomic_DNA"/>
</dbReference>
<dbReference type="PRINTS" id="PR00337">
    <property type="entry name" value="LEUILEVALBP"/>
</dbReference>
<proteinExistence type="inferred from homology"/>
<name>A0ABS7F1A3_9PROT</name>
<evidence type="ECO:0000256" key="2">
    <source>
        <dbReference type="ARBA" id="ARBA00022448"/>
    </source>
</evidence>
<keyword evidence="8" id="KW-1185">Reference proteome</keyword>
<protein>
    <submittedName>
        <fullName evidence="7">ABC transporter substrate-binding protein</fullName>
    </submittedName>
</protein>
<comment type="similarity">
    <text evidence="1">Belongs to the leucine-binding protein family.</text>
</comment>
<dbReference type="PANTHER" id="PTHR30483:SF6">
    <property type="entry name" value="PERIPLASMIC BINDING PROTEIN OF ABC TRANSPORTER FOR NATURAL AMINO ACIDS"/>
    <property type="match status" value="1"/>
</dbReference>
<feature type="chain" id="PRO_5045444489" evidence="5">
    <location>
        <begin position="27"/>
        <end position="394"/>
    </location>
</feature>
<organism evidence="7 8">
    <name type="scientific">Caldovatus aquaticus</name>
    <dbReference type="NCBI Taxonomy" id="2865671"/>
    <lineage>
        <taxon>Bacteria</taxon>
        <taxon>Pseudomonadati</taxon>
        <taxon>Pseudomonadota</taxon>
        <taxon>Alphaproteobacteria</taxon>
        <taxon>Acetobacterales</taxon>
        <taxon>Roseomonadaceae</taxon>
        <taxon>Caldovatus</taxon>
    </lineage>
</organism>
<dbReference type="InterPro" id="IPR051010">
    <property type="entry name" value="BCAA_transport"/>
</dbReference>
<evidence type="ECO:0000256" key="1">
    <source>
        <dbReference type="ARBA" id="ARBA00010062"/>
    </source>
</evidence>
<dbReference type="SUPFAM" id="SSF53822">
    <property type="entry name" value="Periplasmic binding protein-like I"/>
    <property type="match status" value="1"/>
</dbReference>
<dbReference type="InterPro" id="IPR000709">
    <property type="entry name" value="Leu_Ile_Val-bd"/>
</dbReference>
<evidence type="ECO:0000313" key="8">
    <source>
        <dbReference type="Proteomes" id="UP001519924"/>
    </source>
</evidence>
<dbReference type="InterPro" id="IPR028082">
    <property type="entry name" value="Peripla_BP_I"/>
</dbReference>
<evidence type="ECO:0000256" key="5">
    <source>
        <dbReference type="SAM" id="SignalP"/>
    </source>
</evidence>
<sequence>MPGIAKRSLAASAFALGLVLAGGAAAQTACEIKLGALGPMSGPAAQWGLAMLGAAELAAAEANARGGLQVGSQRCSVSVLSYDTRYTAEGAAAGVNNLASQGVRFIIGPVGSPEVTGAKPVATRHRLLMFANSYAKNAIGPQWPLVFHLGPGPSEWAPPIVRLAKEQFGMRSVAIVAPNDQGGTDIASVDAEVYRRHGIAATEEYYQRGTTNFAPIVTRLLASRPDVVDTASSPPGDAGLIIRQLRQAGFTGPIGRLGGPGTEEIIRVAGGIDVVRNFYWYEVAPTEDPRVRAISDEYRRLLNREPPENTNMWLWVVGARMTLRAIERAGTATDTGRVAAALRELPVEDPNLGRGAWTGQSFFGINQELSLPFGMGMILDGRMVGVRRIDVSPQ</sequence>
<keyword evidence="4" id="KW-0029">Amino-acid transport</keyword>
<evidence type="ECO:0000256" key="3">
    <source>
        <dbReference type="ARBA" id="ARBA00022729"/>
    </source>
</evidence>
<reference evidence="7 8" key="1">
    <citation type="submission" date="2021-08" db="EMBL/GenBank/DDBJ databases">
        <title>Caldovatus sediminis gen. nov., sp. nov., a moderately thermophilic bacterium isolated from a hot spring.</title>
        <authorList>
            <person name="Hu C.-J."/>
            <person name="Li W.-J."/>
            <person name="Xian W.-D."/>
        </authorList>
    </citation>
    <scope>NUCLEOTIDE SEQUENCE [LARGE SCALE GENOMIC DNA]</scope>
    <source>
        <strain evidence="7 8">SYSU G05006</strain>
    </source>
</reference>
<accession>A0ABS7F1A3</accession>
<evidence type="ECO:0000256" key="4">
    <source>
        <dbReference type="ARBA" id="ARBA00022970"/>
    </source>
</evidence>
<evidence type="ECO:0000259" key="6">
    <source>
        <dbReference type="Pfam" id="PF13458"/>
    </source>
</evidence>